<feature type="compositionally biased region" description="Polar residues" evidence="1">
    <location>
        <begin position="1409"/>
        <end position="1426"/>
    </location>
</feature>
<dbReference type="OrthoDB" id="5370537at2759"/>
<feature type="region of interest" description="Disordered" evidence="1">
    <location>
        <begin position="565"/>
        <end position="597"/>
    </location>
</feature>
<feature type="compositionally biased region" description="Low complexity" evidence="1">
    <location>
        <begin position="2017"/>
        <end position="2027"/>
    </location>
</feature>
<sequence length="2071" mass="225665">MTSSTSRQALVAAFSFGLVVHAATATVLLVFRGRAASIIRDGPRLAFIIFLMSSILWAQVELVALLLDINSPTNCQITIIFSSLFDQLSRVSMQQSLLWITNRDYKPSPTGALIGQCYVLLRFILGGVFTGIQRPQLDAVCQAHTSILPVGVVVSAIDAVFVAFLLTTVTYRGRAKGAWEVHGTRQDRSLLSITVSLGIWTASSAPLMLGIRSVPVVARTAVPAVGLLIIIVILAFFQSRLLPTSYEPSTPKNGPYDSDTRYEMHNRGISAPYSTHTSQHNNSERAERTEMKRTNSSTMASLEAAQLPVIAMPALGQATVGMGGVPVQGRLVPPPKTQSPPSLTEMKLSGNQLQRALENDSTLVISKPILRHDDNLFAKVATVDLAVAAKHEQRKFKTGKLSIAQGADMKTYQQKSPTKPSDEVRYVTPWETSSAATTTSVLLSPGVEELRRRSPRQPPSLDSPLKSVSSTLQHRVASSPRGHTRVQQMAGAPRNTIVNFSLPADARISVLPRKMSVDQVPKSALSTVPKVLADPGLNRRAVSIVHRPRPIPRIRDIDRAIFPAEGSPNLQHHERSLSCSSIRTKDSPEAYKPLTTGNLSPSMLSEYANAMLGKKTRASAPNATASTRRRSLSVPELPALPLYLSQPKPTSGEMQRINEADRPAQAISITLTSHEAAARSARSPQSLKSSVASPANQETDETVLATCLPWHGQQAAKGLKRRSSPVLPIEELGPFSPDSTIHDDDSHLDWDVRSDATEIHVQRALAVKVMTTAKCHVRREGQVGPLATLNTLSNRFLAMHRPTRCVGPVSDLRRTEELQNTERRDLGPRQVGETRLTFSDRGYSVMQRRSPPPAPLLLRKTDKCGIMQADPSSESENGMEIFHKRHNLNSLCEDVVDLTSLSGSAPADDQRTTLLANLELELSQQEYQWQAIRHTMLGRDSLSTVGTSPSRDSRHGSLHYRQAHLEMYADHDLLPFVSPTSGPNLGKSKLLTSSSFPRSSTSLESPTPREIDDGEYDEESETLVGQTHNVAKAATALWRPITSVAAAATTAPSLWTPASKLSATDLAPEEIPDSTRLVRRRILEPLTIESSRMWEKQVSQHQVSHRGLWRAEPRRTTETQVVEVGTQQPTPRQPPRRIKRATLLPDILENPEPLPNRRGTLGIFQFPWGQVSDCATTARPLTFMAMRGTMASRGSALISGVHGGSDAKDKSSDDGLLSMDDYEMDDEDVYYSSDYETYDSDEDEDEDEDGVVDETTVWEIVKLLEPGRRNVSTETHHEQSGLPSEQKEAQSKSQAAHAQQNSAKLSEHKEDDKTSTFNSNNKTARDFLTTNISSSRTDARPAPGSAGCQTQSPRSPMTPTDMDLREEGLEEKLERVGACQGLSKLDAHLIASSAADAGTPPRPELGAASLSSVPSEPDPSISTAPVPQSLPGAPMNDAVASHETDLPQLLANPTLAPSRPLTWTLTPVDTTPSQLRNQGLAHLVSDRVSAAEAAPANSARHIQIRHADANLDSNSLLFSFPLPPRHSPSHHNPHWNLYNTQLDSMSLWTPSSPVSRPSKGLAQPDDSTWSSYLPTAAIARVVPAKADLATIESNSLWSPPAKKLEELNHGLWGTKTPLPGMWSQPPVLKKVSYGLPQPDAETWATYLIVMDDAARVKPREAEPAFIESNSLWTLPKSVITEEPSEDGLWSGSSAASSVTSDSDSEPSTPAEAVNFGLWAPALAIGADDEPTGLFSLSHRRTEFRTTNLSPAALLMERPRRKAFEAYPDFGFTHLWNMAPLWDAKANAAAVKLQSELDALVLEGLFSLNHRRNNFRTTSELPAALETKPKVRISQDPLPTLSSDTLWSVRAEASIDQSPDWMALSTVGPQTPSVASSEASFYSAPSTVVITRASSIKSDGCSSARRVDATPAQWLAALDEAIRASEPSDKDSTTLDMVAESDPCIPDSSSYQLWSKPDSRDAHAVLADDLWKPTSTTRFLELTPALSDFDKEHVLSGTSRRGRALDTSRPPPPITHGSSSSAFLPAVSSETPRDFTAQALWARTQSPAAGSREDGSWLDKSLKKSLSFVQLW</sequence>
<reference evidence="3" key="2">
    <citation type="submission" date="2020-05" db="EMBL/GenBank/DDBJ databases">
        <authorList>
            <person name="Kim H.-S."/>
            <person name="Proctor R.H."/>
            <person name="Brown D.W."/>
        </authorList>
    </citation>
    <scope>NUCLEOTIDE SEQUENCE</scope>
    <source>
        <strain evidence="3">NRRL 22465</strain>
    </source>
</reference>
<reference evidence="3" key="1">
    <citation type="journal article" date="2020" name="BMC Genomics">
        <title>Correction to: Identification and distribution of gene clusters required for synthesis of sphingolipid metabolism inhibitors in diverse species of the filamentous fungus Fusarium.</title>
        <authorList>
            <person name="Kim H.S."/>
            <person name="Lohmar J.M."/>
            <person name="Busman M."/>
            <person name="Brown D.W."/>
            <person name="Naumann T.A."/>
            <person name="Divon H.H."/>
            <person name="Lysoe E."/>
            <person name="Uhlig S."/>
            <person name="Proctor R.H."/>
        </authorList>
    </citation>
    <scope>NUCLEOTIDE SEQUENCE</scope>
    <source>
        <strain evidence="3">NRRL 22465</strain>
    </source>
</reference>
<evidence type="ECO:0000313" key="4">
    <source>
        <dbReference type="Proteomes" id="UP000635477"/>
    </source>
</evidence>
<feature type="transmembrane region" description="Helical" evidence="2">
    <location>
        <begin position="144"/>
        <end position="169"/>
    </location>
</feature>
<comment type="caution">
    <text evidence="3">The sequence shown here is derived from an EMBL/GenBank/DDBJ whole genome shotgun (WGS) entry which is preliminary data.</text>
</comment>
<feature type="compositionally biased region" description="Polar residues" evidence="1">
    <location>
        <begin position="682"/>
        <end position="696"/>
    </location>
</feature>
<feature type="region of interest" description="Disordered" evidence="1">
    <location>
        <begin position="1682"/>
        <end position="1710"/>
    </location>
</feature>
<feature type="transmembrane region" description="Helical" evidence="2">
    <location>
        <begin position="12"/>
        <end position="33"/>
    </location>
</feature>
<protein>
    <submittedName>
        <fullName evidence="3">Uncharacterized protein</fullName>
    </submittedName>
</protein>
<feature type="region of interest" description="Disordered" evidence="1">
    <location>
        <begin position="1268"/>
        <end position="1362"/>
    </location>
</feature>
<proteinExistence type="predicted"/>
<feature type="transmembrane region" description="Helical" evidence="2">
    <location>
        <begin position="45"/>
        <end position="67"/>
    </location>
</feature>
<evidence type="ECO:0000313" key="3">
    <source>
        <dbReference type="EMBL" id="KAF4976677.1"/>
    </source>
</evidence>
<feature type="region of interest" description="Disordered" evidence="1">
    <location>
        <begin position="443"/>
        <end position="486"/>
    </location>
</feature>
<feature type="compositionally biased region" description="Low complexity" evidence="1">
    <location>
        <begin position="1118"/>
        <end position="1130"/>
    </location>
</feature>
<gene>
    <name evidence="3" type="ORF">FZEAL_6691</name>
</gene>
<feature type="compositionally biased region" description="Polar residues" evidence="1">
    <location>
        <begin position="272"/>
        <end position="281"/>
    </location>
</feature>
<dbReference type="EMBL" id="JABEYC010000500">
    <property type="protein sequence ID" value="KAF4976677.1"/>
    <property type="molecule type" value="Genomic_DNA"/>
</dbReference>
<feature type="transmembrane region" description="Helical" evidence="2">
    <location>
        <begin position="113"/>
        <end position="132"/>
    </location>
</feature>
<feature type="compositionally biased region" description="Low complexity" evidence="1">
    <location>
        <begin position="988"/>
        <end position="1005"/>
    </location>
</feature>
<dbReference type="Proteomes" id="UP000635477">
    <property type="component" value="Unassembled WGS sequence"/>
</dbReference>
<feature type="region of interest" description="Disordered" evidence="1">
    <location>
        <begin position="269"/>
        <end position="298"/>
    </location>
</feature>
<feature type="region of interest" description="Disordered" evidence="1">
    <location>
        <begin position="987"/>
        <end position="1016"/>
    </location>
</feature>
<feature type="compositionally biased region" description="Polar residues" evidence="1">
    <location>
        <begin position="1315"/>
        <end position="1336"/>
    </location>
</feature>
<feature type="transmembrane region" description="Helical" evidence="2">
    <location>
        <begin position="189"/>
        <end position="209"/>
    </location>
</feature>
<keyword evidence="2" id="KW-0812">Transmembrane</keyword>
<name>A0A8H4XJD1_9HYPO</name>
<feature type="compositionally biased region" description="Low complexity" evidence="1">
    <location>
        <begin position="1291"/>
        <end position="1304"/>
    </location>
</feature>
<organism evidence="3 4">
    <name type="scientific">Fusarium zealandicum</name>
    <dbReference type="NCBI Taxonomy" id="1053134"/>
    <lineage>
        <taxon>Eukaryota</taxon>
        <taxon>Fungi</taxon>
        <taxon>Dikarya</taxon>
        <taxon>Ascomycota</taxon>
        <taxon>Pezizomycotina</taxon>
        <taxon>Sordariomycetes</taxon>
        <taxon>Hypocreomycetidae</taxon>
        <taxon>Hypocreales</taxon>
        <taxon>Nectriaceae</taxon>
        <taxon>Fusarium</taxon>
        <taxon>Fusarium staphyleae species complex</taxon>
    </lineage>
</organism>
<feature type="compositionally biased region" description="Basic and acidic residues" evidence="1">
    <location>
        <begin position="1274"/>
        <end position="1290"/>
    </location>
</feature>
<feature type="region of interest" description="Disordered" evidence="1">
    <location>
        <begin position="1116"/>
        <end position="1135"/>
    </location>
</feature>
<feature type="region of interest" description="Disordered" evidence="1">
    <location>
        <begin position="1202"/>
        <end position="1226"/>
    </location>
</feature>
<evidence type="ECO:0000256" key="1">
    <source>
        <dbReference type="SAM" id="MobiDB-lite"/>
    </source>
</evidence>
<feature type="compositionally biased region" description="Basic and acidic residues" evidence="1">
    <location>
        <begin position="282"/>
        <end position="293"/>
    </location>
</feature>
<feature type="compositionally biased region" description="Polar residues" evidence="1">
    <location>
        <begin position="1347"/>
        <end position="1358"/>
    </location>
</feature>
<keyword evidence="2" id="KW-1133">Transmembrane helix</keyword>
<feature type="compositionally biased region" description="Low complexity" evidence="1">
    <location>
        <begin position="1690"/>
        <end position="1710"/>
    </location>
</feature>
<feature type="region of interest" description="Disordered" evidence="1">
    <location>
        <begin position="1395"/>
        <end position="1437"/>
    </location>
</feature>
<feature type="region of interest" description="Disordered" evidence="1">
    <location>
        <begin position="674"/>
        <end position="696"/>
    </location>
</feature>
<feature type="region of interest" description="Disordered" evidence="1">
    <location>
        <begin position="1992"/>
        <end position="2027"/>
    </location>
</feature>
<feature type="compositionally biased region" description="Basic and acidic residues" evidence="1">
    <location>
        <begin position="1305"/>
        <end position="1314"/>
    </location>
</feature>
<evidence type="ECO:0000256" key="2">
    <source>
        <dbReference type="SAM" id="Phobius"/>
    </source>
</evidence>
<keyword evidence="2" id="KW-0472">Membrane</keyword>
<accession>A0A8H4XJD1</accession>
<feature type="transmembrane region" description="Helical" evidence="2">
    <location>
        <begin position="216"/>
        <end position="237"/>
    </location>
</feature>
<keyword evidence="4" id="KW-1185">Reference proteome</keyword>